<dbReference type="InterPro" id="IPR003959">
    <property type="entry name" value="ATPase_AAA_core"/>
</dbReference>
<dbReference type="CDD" id="cd19481">
    <property type="entry name" value="RecA-like_protease"/>
    <property type="match status" value="1"/>
</dbReference>
<evidence type="ECO:0000259" key="1">
    <source>
        <dbReference type="SMART" id="SM00382"/>
    </source>
</evidence>
<name>A0A1B3SLX2_9MOLU</name>
<dbReference type="SMART" id="SM00382">
    <property type="entry name" value="AAA"/>
    <property type="match status" value="1"/>
</dbReference>
<sequence>MNNTLKEIIEMALSTNDEEAIQKVKEYAIQLRGDGNYNDASYLLSLIGSKETVGAANLYKSVNNKLLILEKEIIKENIYNKDNEDLNKLAEIINNKKNLRLLGNIRAIIYGKPGTGKTTFVNDLAHITKRELYSINASKLVSSLLGESQKNIDLLFKDILNNYKNSIFLIDELDSVIGSRDEVMNKEYHRMIGSFNLMLDKLLPETIIIAITNRIDMIDKATLRRFNIKMMLNEININKFKDNLFYIANQKNISFDNLLVNKLINLKTDHLNYALIEDCIVNCLLNSVSLEQSLFKILNITNNEILESTELSDKDKSKVLNISYSTFRRNKWNS</sequence>
<accession>A0A1B3SLX2</accession>
<protein>
    <recommendedName>
        <fullName evidence="1">AAA+ ATPase domain-containing protein</fullName>
    </recommendedName>
</protein>
<dbReference type="KEGG" id="shj:SHELI_v1c09880"/>
<keyword evidence="3" id="KW-1185">Reference proteome</keyword>
<dbReference type="PANTHER" id="PTHR23074:SF83">
    <property type="entry name" value="VACUOLAR PROTEIN SORTING-ASSOCIATED PROTEIN 4A"/>
    <property type="match status" value="1"/>
</dbReference>
<dbReference type="OrthoDB" id="388964at2"/>
<dbReference type="AlphaFoldDB" id="A0A1B3SLX2"/>
<reference evidence="2 3" key="1">
    <citation type="submission" date="2016-08" db="EMBL/GenBank/DDBJ databases">
        <title>Complete genome sequence of Spiroplasma helicoides TABS-2 (DSM 22551).</title>
        <authorList>
            <person name="Shen W.-Y."/>
            <person name="Lo W.-S."/>
            <person name="Lai Y.-C."/>
            <person name="Kuo C.-H."/>
        </authorList>
    </citation>
    <scope>NUCLEOTIDE SEQUENCE [LARGE SCALE GENOMIC DNA]</scope>
    <source>
        <strain evidence="2 3">TABS-2</strain>
    </source>
</reference>
<dbReference type="RefSeq" id="WP_069117259.1">
    <property type="nucleotide sequence ID" value="NZ_CP017015.1"/>
</dbReference>
<dbReference type="Gene3D" id="3.40.50.300">
    <property type="entry name" value="P-loop containing nucleotide triphosphate hydrolases"/>
    <property type="match status" value="1"/>
</dbReference>
<dbReference type="GO" id="GO:0005524">
    <property type="term" value="F:ATP binding"/>
    <property type="evidence" value="ECO:0007669"/>
    <property type="project" value="InterPro"/>
</dbReference>
<dbReference type="EMBL" id="CP017015">
    <property type="protein sequence ID" value="AOG60935.1"/>
    <property type="molecule type" value="Genomic_DNA"/>
</dbReference>
<dbReference type="SUPFAM" id="SSF52540">
    <property type="entry name" value="P-loop containing nucleoside triphosphate hydrolases"/>
    <property type="match status" value="1"/>
</dbReference>
<dbReference type="InterPro" id="IPR027417">
    <property type="entry name" value="P-loop_NTPase"/>
</dbReference>
<dbReference type="STRING" id="216938.SHELI_v1c09880"/>
<dbReference type="InterPro" id="IPR003593">
    <property type="entry name" value="AAA+_ATPase"/>
</dbReference>
<feature type="domain" description="AAA+ ATPase" evidence="1">
    <location>
        <begin position="103"/>
        <end position="236"/>
    </location>
</feature>
<organism evidence="2 3">
    <name type="scientific">Spiroplasma helicoides</name>
    <dbReference type="NCBI Taxonomy" id="216938"/>
    <lineage>
        <taxon>Bacteria</taxon>
        <taxon>Bacillati</taxon>
        <taxon>Mycoplasmatota</taxon>
        <taxon>Mollicutes</taxon>
        <taxon>Entomoplasmatales</taxon>
        <taxon>Spiroplasmataceae</taxon>
        <taxon>Spiroplasma</taxon>
    </lineage>
</organism>
<evidence type="ECO:0000313" key="3">
    <source>
        <dbReference type="Proteomes" id="UP000094378"/>
    </source>
</evidence>
<gene>
    <name evidence="2" type="ORF">SHELI_v1c09880</name>
</gene>
<proteinExistence type="predicted"/>
<dbReference type="Proteomes" id="UP000094378">
    <property type="component" value="Chromosome"/>
</dbReference>
<dbReference type="GO" id="GO:0016887">
    <property type="term" value="F:ATP hydrolysis activity"/>
    <property type="evidence" value="ECO:0007669"/>
    <property type="project" value="InterPro"/>
</dbReference>
<dbReference type="PANTHER" id="PTHR23074">
    <property type="entry name" value="AAA DOMAIN-CONTAINING"/>
    <property type="match status" value="1"/>
</dbReference>
<dbReference type="InterPro" id="IPR050304">
    <property type="entry name" value="MT-severing_AAA_ATPase"/>
</dbReference>
<evidence type="ECO:0000313" key="2">
    <source>
        <dbReference type="EMBL" id="AOG60935.1"/>
    </source>
</evidence>
<dbReference type="Pfam" id="PF00004">
    <property type="entry name" value="AAA"/>
    <property type="match status" value="1"/>
</dbReference>